<keyword evidence="2" id="KW-0805">Transcription regulation</keyword>
<evidence type="ECO:0008006" key="9">
    <source>
        <dbReference type="Google" id="ProtNLM"/>
    </source>
</evidence>
<keyword evidence="8" id="KW-1185">Reference proteome</keyword>
<dbReference type="AlphaFoldDB" id="A0AA38CI09"/>
<dbReference type="GO" id="GO:0003677">
    <property type="term" value="F:DNA binding"/>
    <property type="evidence" value="ECO:0007669"/>
    <property type="project" value="UniProtKB-KW"/>
</dbReference>
<keyword evidence="4" id="KW-0804">Transcription</keyword>
<dbReference type="EMBL" id="JAHRHJ020000009">
    <property type="protein sequence ID" value="KAH9300785.1"/>
    <property type="molecule type" value="Genomic_DNA"/>
</dbReference>
<name>A0AA38CI09_TAXCH</name>
<dbReference type="GO" id="GO:0003700">
    <property type="term" value="F:DNA-binding transcription factor activity"/>
    <property type="evidence" value="ECO:0007669"/>
    <property type="project" value="InterPro"/>
</dbReference>
<evidence type="ECO:0000256" key="5">
    <source>
        <dbReference type="ARBA" id="ARBA00023242"/>
    </source>
</evidence>
<evidence type="ECO:0000256" key="2">
    <source>
        <dbReference type="ARBA" id="ARBA00023015"/>
    </source>
</evidence>
<dbReference type="CDD" id="cd14703">
    <property type="entry name" value="bZIP_plant_RF2"/>
    <property type="match status" value="1"/>
</dbReference>
<evidence type="ECO:0000256" key="3">
    <source>
        <dbReference type="ARBA" id="ARBA00023125"/>
    </source>
</evidence>
<evidence type="ECO:0000256" key="4">
    <source>
        <dbReference type="ARBA" id="ARBA00023163"/>
    </source>
</evidence>
<dbReference type="PANTHER" id="PTHR13690">
    <property type="entry name" value="TRANSCRIPTION FACTOR POSF21-RELATED"/>
    <property type="match status" value="1"/>
</dbReference>
<comment type="subcellular location">
    <subcellularLocation>
        <location evidence="1">Nucleus</location>
    </subcellularLocation>
</comment>
<reference evidence="7 8" key="1">
    <citation type="journal article" date="2021" name="Nat. Plants">
        <title>The Taxus genome provides insights into paclitaxel biosynthesis.</title>
        <authorList>
            <person name="Xiong X."/>
            <person name="Gou J."/>
            <person name="Liao Q."/>
            <person name="Li Y."/>
            <person name="Zhou Q."/>
            <person name="Bi G."/>
            <person name="Li C."/>
            <person name="Du R."/>
            <person name="Wang X."/>
            <person name="Sun T."/>
            <person name="Guo L."/>
            <person name="Liang H."/>
            <person name="Lu P."/>
            <person name="Wu Y."/>
            <person name="Zhang Z."/>
            <person name="Ro D.K."/>
            <person name="Shang Y."/>
            <person name="Huang S."/>
            <person name="Yan J."/>
        </authorList>
    </citation>
    <scope>NUCLEOTIDE SEQUENCE [LARGE SCALE GENOMIC DNA]</scope>
    <source>
        <strain evidence="7">Ta-2019</strain>
    </source>
</reference>
<evidence type="ECO:0000256" key="1">
    <source>
        <dbReference type="ARBA" id="ARBA00004123"/>
    </source>
</evidence>
<feature type="region of interest" description="Disordered" evidence="6">
    <location>
        <begin position="187"/>
        <end position="222"/>
    </location>
</feature>
<keyword evidence="5" id="KW-0539">Nucleus</keyword>
<comment type="caution">
    <text evidence="7">The sequence shown here is derived from an EMBL/GenBank/DDBJ whole genome shotgun (WGS) entry which is preliminary data.</text>
</comment>
<organism evidence="7 8">
    <name type="scientific">Taxus chinensis</name>
    <name type="common">Chinese yew</name>
    <name type="synonym">Taxus wallichiana var. chinensis</name>
    <dbReference type="NCBI Taxonomy" id="29808"/>
    <lineage>
        <taxon>Eukaryota</taxon>
        <taxon>Viridiplantae</taxon>
        <taxon>Streptophyta</taxon>
        <taxon>Embryophyta</taxon>
        <taxon>Tracheophyta</taxon>
        <taxon>Spermatophyta</taxon>
        <taxon>Pinopsida</taxon>
        <taxon>Pinidae</taxon>
        <taxon>Conifers II</taxon>
        <taxon>Cupressales</taxon>
        <taxon>Taxaceae</taxon>
        <taxon>Taxus</taxon>
    </lineage>
</organism>
<sequence length="222" mass="25074">MRYISELERKVQTLQTEATTLSAQLTMLQVHPYSCTKSSRSEETTKKWNSLLYLIIKYQVYNCCRICQGTNVLLSVSLMFDIFCGQRDTNGLTTENNELKLRLQSMEQQVHLRDALNDALREEVHRLKLATGQMANGGHVMNFGTSSFGHSQQYFQVQRQPSHTLLAAHQLQQLHLQSQQSGMEMWNGGTASSQGLRDSLSDFSMTSEGLPVNTSQEAGCNF</sequence>
<dbReference type="Proteomes" id="UP000824469">
    <property type="component" value="Unassembled WGS sequence"/>
</dbReference>
<evidence type="ECO:0000313" key="7">
    <source>
        <dbReference type="EMBL" id="KAH9300785.1"/>
    </source>
</evidence>
<dbReference type="GO" id="GO:0005634">
    <property type="term" value="C:nucleus"/>
    <property type="evidence" value="ECO:0007669"/>
    <property type="project" value="UniProtKB-SubCell"/>
</dbReference>
<protein>
    <recommendedName>
        <fullName evidence="9">Transcription factor PosF21</fullName>
    </recommendedName>
</protein>
<dbReference type="PANTHER" id="PTHR13690:SF124">
    <property type="entry name" value="TRANSCRIPTION FACTOR RF2A"/>
    <property type="match status" value="1"/>
</dbReference>
<dbReference type="InterPro" id="IPR044759">
    <property type="entry name" value="bZIP_RF2"/>
</dbReference>
<proteinExistence type="predicted"/>
<evidence type="ECO:0000313" key="8">
    <source>
        <dbReference type="Proteomes" id="UP000824469"/>
    </source>
</evidence>
<evidence type="ECO:0000256" key="6">
    <source>
        <dbReference type="SAM" id="MobiDB-lite"/>
    </source>
</evidence>
<keyword evidence="3" id="KW-0238">DNA-binding</keyword>
<gene>
    <name evidence="7" type="ORF">KI387_012368</name>
</gene>
<accession>A0AA38CI09</accession>
<feature type="compositionally biased region" description="Polar residues" evidence="6">
    <location>
        <begin position="189"/>
        <end position="222"/>
    </location>
</feature>